<dbReference type="InterPro" id="IPR009467">
    <property type="entry name" value="Glycolipid-bd_prot_put"/>
</dbReference>
<organism evidence="1 2">
    <name type="scientific">Aspergillus cavernicola</name>
    <dbReference type="NCBI Taxonomy" id="176166"/>
    <lineage>
        <taxon>Eukaryota</taxon>
        <taxon>Fungi</taxon>
        <taxon>Dikarya</taxon>
        <taxon>Ascomycota</taxon>
        <taxon>Pezizomycotina</taxon>
        <taxon>Eurotiomycetes</taxon>
        <taxon>Eurotiomycetidae</taxon>
        <taxon>Eurotiales</taxon>
        <taxon>Aspergillaceae</taxon>
        <taxon>Aspergillus</taxon>
        <taxon>Aspergillus subgen. Nidulantes</taxon>
    </lineage>
</organism>
<proteinExistence type="predicted"/>
<dbReference type="SUPFAM" id="SSF159275">
    <property type="entry name" value="PA1994-like"/>
    <property type="match status" value="1"/>
</dbReference>
<accession>A0ABR4J713</accession>
<keyword evidence="2" id="KW-1185">Reference proteome</keyword>
<dbReference type="Pfam" id="PF06475">
    <property type="entry name" value="Glycolipid_bind"/>
    <property type="match status" value="1"/>
</dbReference>
<protein>
    <submittedName>
        <fullName evidence="1">Glycolipid-binding protein</fullName>
    </submittedName>
</protein>
<dbReference type="Proteomes" id="UP001610335">
    <property type="component" value="Unassembled WGS sequence"/>
</dbReference>
<dbReference type="EMBL" id="JBFXLS010000001">
    <property type="protein sequence ID" value="KAL2834897.1"/>
    <property type="molecule type" value="Genomic_DNA"/>
</dbReference>
<name>A0ABR4J713_9EURO</name>
<reference evidence="1 2" key="1">
    <citation type="submission" date="2024-07" db="EMBL/GenBank/DDBJ databases">
        <title>Section-level genome sequencing and comparative genomics of Aspergillus sections Usti and Cavernicolus.</title>
        <authorList>
            <consortium name="Lawrence Berkeley National Laboratory"/>
            <person name="Nybo J.L."/>
            <person name="Vesth T.C."/>
            <person name="Theobald S."/>
            <person name="Frisvad J.C."/>
            <person name="Larsen T.O."/>
            <person name="Kjaerboelling I."/>
            <person name="Rothschild-Mancinelli K."/>
            <person name="Lyhne E.K."/>
            <person name="Kogle M.E."/>
            <person name="Barry K."/>
            <person name="Clum A."/>
            <person name="Na H."/>
            <person name="Ledsgaard L."/>
            <person name="Lin J."/>
            <person name="Lipzen A."/>
            <person name="Kuo A."/>
            <person name="Riley R."/>
            <person name="Mondo S."/>
            <person name="LaButti K."/>
            <person name="Haridas S."/>
            <person name="Pangalinan J."/>
            <person name="Salamov A.A."/>
            <person name="Simmons B.A."/>
            <person name="Magnuson J.K."/>
            <person name="Chen J."/>
            <person name="Drula E."/>
            <person name="Henrissat B."/>
            <person name="Wiebenga A."/>
            <person name="Lubbers R.J."/>
            <person name="Gomes A.C."/>
            <person name="Makela M.R."/>
            <person name="Stajich J."/>
            <person name="Grigoriev I.V."/>
            <person name="Mortensen U.H."/>
            <person name="De vries R.P."/>
            <person name="Baker S.E."/>
            <person name="Andersen M.R."/>
        </authorList>
    </citation>
    <scope>NUCLEOTIDE SEQUENCE [LARGE SCALE GENOMIC DNA]</scope>
    <source>
        <strain evidence="1 2">CBS 600.67</strain>
    </source>
</reference>
<comment type="caution">
    <text evidence="1">The sequence shown here is derived from an EMBL/GenBank/DDBJ whole genome shotgun (WGS) entry which is preliminary data.</text>
</comment>
<sequence>MTEPKWMRWISTFEMEGAETVRIESTQRGFRASGELVYKQDEEESYHGITYRILVDEEERVRKVKIKDSKTGEKIFLRADGRGRWSTGDGEPLPGLDGCIDIDISTSVFTKKIPISHLELGEEEEKCIRVVYIPLSSGGPLEVLAEEQRYTYIERDPKYVDDYSMLYRYERLSSGFKKEFITDEEGFFGEFGQQMVPRRKDD</sequence>
<gene>
    <name evidence="1" type="ORF">BDW59DRAFT_155716</name>
</gene>
<evidence type="ECO:0000313" key="2">
    <source>
        <dbReference type="Proteomes" id="UP001610335"/>
    </source>
</evidence>
<evidence type="ECO:0000313" key="1">
    <source>
        <dbReference type="EMBL" id="KAL2834897.1"/>
    </source>
</evidence>